<evidence type="ECO:0000313" key="2">
    <source>
        <dbReference type="Proteomes" id="UP000308671"/>
    </source>
</evidence>
<dbReference type="AlphaFoldDB" id="A0A4S8R8V8"/>
<name>A0A4S8R8V8_9HELO</name>
<gene>
    <name evidence="1" type="ORF">BGAL_0025g00330</name>
</gene>
<reference evidence="1 2" key="1">
    <citation type="submission" date="2017-12" db="EMBL/GenBank/DDBJ databases">
        <title>Comparative genomics of Botrytis spp.</title>
        <authorList>
            <person name="Valero-Jimenez C.A."/>
            <person name="Tapia P."/>
            <person name="Veloso J."/>
            <person name="Silva-Moreno E."/>
            <person name="Staats M."/>
            <person name="Valdes J.H."/>
            <person name="Van Kan J.A.L."/>
        </authorList>
    </citation>
    <scope>NUCLEOTIDE SEQUENCE [LARGE SCALE GENOMIC DNA]</scope>
    <source>
        <strain evidence="1 2">MUCL435</strain>
    </source>
</reference>
<evidence type="ECO:0000313" key="1">
    <source>
        <dbReference type="EMBL" id="THV54513.1"/>
    </source>
</evidence>
<keyword evidence="2" id="KW-1185">Reference proteome</keyword>
<organism evidence="1 2">
    <name type="scientific">Botrytis galanthina</name>
    <dbReference type="NCBI Taxonomy" id="278940"/>
    <lineage>
        <taxon>Eukaryota</taxon>
        <taxon>Fungi</taxon>
        <taxon>Dikarya</taxon>
        <taxon>Ascomycota</taxon>
        <taxon>Pezizomycotina</taxon>
        <taxon>Leotiomycetes</taxon>
        <taxon>Helotiales</taxon>
        <taxon>Sclerotiniaceae</taxon>
        <taxon>Botrytis</taxon>
    </lineage>
</organism>
<proteinExistence type="predicted"/>
<dbReference type="OrthoDB" id="3562602at2759"/>
<comment type="caution">
    <text evidence="1">The sequence shown here is derived from an EMBL/GenBank/DDBJ whole genome shotgun (WGS) entry which is preliminary data.</text>
</comment>
<protein>
    <submittedName>
        <fullName evidence="1">Uncharacterized protein</fullName>
    </submittedName>
</protein>
<dbReference type="Proteomes" id="UP000308671">
    <property type="component" value="Unassembled WGS sequence"/>
</dbReference>
<sequence>MYRHRIVSVIDLINDRSLEFNHLIIVLRNPCISVEDFSKSTPAKTPTNAFIDIEHFEDSVCTGLKVITLHTLVKIPSSSIVTLGGGGGGGFGGGRGGAARLSGGTVLSQDIYSYATDAEVCLLFLVVFPGEGADRTELRNTDQDILVTSVAAGCHNTVDIISTVRARIVDTSIDLKHLLS</sequence>
<accession>A0A4S8R8V8</accession>
<dbReference type="EMBL" id="PQXL01000025">
    <property type="protein sequence ID" value="THV54513.1"/>
    <property type="molecule type" value="Genomic_DNA"/>
</dbReference>